<dbReference type="AlphaFoldDB" id="A0A8T6R6P8"/>
<evidence type="ECO:0008006" key="5">
    <source>
        <dbReference type="Google" id="ProtNLM"/>
    </source>
</evidence>
<feature type="chain" id="PRO_5039401522" description="PknH-like extracellular domain-containing protein" evidence="2">
    <location>
        <begin position="21"/>
        <end position="240"/>
    </location>
</feature>
<keyword evidence="4" id="KW-1185">Reference proteome</keyword>
<name>A0A8T6R6P8_9MICO</name>
<comment type="caution">
    <text evidence="3">The sequence shown here is derived from an EMBL/GenBank/DDBJ whole genome shotgun (WGS) entry which is preliminary data.</text>
</comment>
<feature type="region of interest" description="Disordered" evidence="1">
    <location>
        <begin position="23"/>
        <end position="74"/>
    </location>
</feature>
<evidence type="ECO:0000313" key="4">
    <source>
        <dbReference type="Proteomes" id="UP000287866"/>
    </source>
</evidence>
<dbReference type="EMBL" id="SAYU02000063">
    <property type="protein sequence ID" value="NHA69516.1"/>
    <property type="molecule type" value="Genomic_DNA"/>
</dbReference>
<evidence type="ECO:0000256" key="1">
    <source>
        <dbReference type="SAM" id="MobiDB-lite"/>
    </source>
</evidence>
<evidence type="ECO:0000256" key="2">
    <source>
        <dbReference type="SAM" id="SignalP"/>
    </source>
</evidence>
<protein>
    <recommendedName>
        <fullName evidence="5">PknH-like extracellular domain-containing protein</fullName>
    </recommendedName>
</protein>
<sequence length="240" mass="24636">MAGTACRAAVGAVAVALALAGCGGGSEPGGPSSSGASASSSDSPSGSASPSSSASANPEVGKAEARRRATSATRKALLPTGAFEKIGLSVKDKPKTTRWDWFDTCRGSLPSEIRQVLGTSGTWSGRGALVGQTVTAYPEGIARDIVGEVQDTLDCRTFAANNREFTQVKTVKVPVPDGADDVVGWCMADAENGTHICHSAFAAQDLVSFLYVVEGDRENALDGMRTLTRIAAARIATQVD</sequence>
<reference evidence="3" key="1">
    <citation type="submission" date="2020-03" db="EMBL/GenBank/DDBJ databases">
        <title>Phycicoccus flavus sp. nov., a novel endophytic actinobacterium isolated from branch of Kandelia candel.</title>
        <authorList>
            <person name="Tuo L."/>
        </authorList>
    </citation>
    <scope>NUCLEOTIDE SEQUENCE</scope>
    <source>
        <strain evidence="3">CMS6Z-2</strain>
    </source>
</reference>
<accession>A0A8T6R6P8</accession>
<feature type="signal peptide" evidence="2">
    <location>
        <begin position="1"/>
        <end position="20"/>
    </location>
</feature>
<dbReference type="PROSITE" id="PS51257">
    <property type="entry name" value="PROKAR_LIPOPROTEIN"/>
    <property type="match status" value="1"/>
</dbReference>
<feature type="compositionally biased region" description="Low complexity" evidence="1">
    <location>
        <begin position="29"/>
        <end position="56"/>
    </location>
</feature>
<organism evidence="3 4">
    <name type="scientific">Phycicoccus flavus</name>
    <dbReference type="NCBI Taxonomy" id="2502783"/>
    <lineage>
        <taxon>Bacteria</taxon>
        <taxon>Bacillati</taxon>
        <taxon>Actinomycetota</taxon>
        <taxon>Actinomycetes</taxon>
        <taxon>Micrococcales</taxon>
        <taxon>Intrasporangiaceae</taxon>
        <taxon>Phycicoccus</taxon>
    </lineage>
</organism>
<gene>
    <name evidence="3" type="ORF">EPD83_015850</name>
</gene>
<proteinExistence type="predicted"/>
<evidence type="ECO:0000313" key="3">
    <source>
        <dbReference type="EMBL" id="NHA69516.1"/>
    </source>
</evidence>
<dbReference type="RefSeq" id="WP_165566837.1">
    <property type="nucleotide sequence ID" value="NZ_SAYU02000063.1"/>
</dbReference>
<dbReference type="Proteomes" id="UP000287866">
    <property type="component" value="Unassembled WGS sequence"/>
</dbReference>
<keyword evidence="2" id="KW-0732">Signal</keyword>